<evidence type="ECO:0000256" key="1">
    <source>
        <dbReference type="ARBA" id="ARBA00022531"/>
    </source>
</evidence>
<dbReference type="InterPro" id="IPR009518">
    <property type="entry name" value="PSII_PsbX"/>
</dbReference>
<proteinExistence type="predicted"/>
<dbReference type="AlphaFoldDB" id="A0A514CPG3"/>
<geneLocation type="chloroplast" evidence="6"/>
<reference evidence="6" key="1">
    <citation type="submission" date="2019-02" db="EMBL/GenBank/DDBJ databases">
        <title>Dictyochophyceae plastid genomes reveal unusual variability of their organisation.</title>
        <authorList>
            <person name="Han K.Y."/>
            <person name="Maciszewski K."/>
            <person name="Graf L."/>
            <person name="Andersen R.A."/>
            <person name="Karnkowska A."/>
            <person name="Yoon H.S."/>
        </authorList>
    </citation>
    <scope>NUCLEOTIDE SEQUENCE</scope>
</reference>
<keyword evidence="6" id="KW-0934">Plastid</keyword>
<organism evidence="6">
    <name type="scientific">Octactis speculum</name>
    <dbReference type="NCBI Taxonomy" id="3111310"/>
    <lineage>
        <taxon>Eukaryota</taxon>
        <taxon>Sar</taxon>
        <taxon>Stramenopiles</taxon>
        <taxon>Ochrophyta</taxon>
        <taxon>Dictyochophyceae</taxon>
        <taxon>Dictyochales</taxon>
        <taxon>Dictyochaceae</taxon>
        <taxon>Octactis</taxon>
    </lineage>
</organism>
<dbReference type="GO" id="GO:0009523">
    <property type="term" value="C:photosystem II"/>
    <property type="evidence" value="ECO:0007669"/>
    <property type="project" value="UniProtKB-KW"/>
</dbReference>
<accession>A0A514CPG3</accession>
<keyword evidence="4" id="KW-0472">Membrane</keyword>
<dbReference type="Gene3D" id="1.20.5.510">
    <property type="entry name" value="Single helix bin"/>
    <property type="match status" value="1"/>
</dbReference>
<protein>
    <submittedName>
        <fullName evidence="6">Photosystem II subunit X</fullName>
    </submittedName>
</protein>
<dbReference type="Pfam" id="PF06596">
    <property type="entry name" value="PsbX"/>
    <property type="match status" value="1"/>
</dbReference>
<evidence type="ECO:0000313" key="6">
    <source>
        <dbReference type="EMBL" id="QDH81686.1"/>
    </source>
</evidence>
<keyword evidence="1" id="KW-0602">Photosynthesis</keyword>
<keyword evidence="3" id="KW-1133">Transmembrane helix</keyword>
<evidence type="ECO:0000256" key="2">
    <source>
        <dbReference type="ARBA" id="ARBA00022692"/>
    </source>
</evidence>
<evidence type="ECO:0000256" key="4">
    <source>
        <dbReference type="ARBA" id="ARBA00023136"/>
    </source>
</evidence>
<name>A0A514CPG3_9STRA</name>
<gene>
    <name evidence="6" type="primary">psbX</name>
</gene>
<dbReference type="GO" id="GO:0015979">
    <property type="term" value="P:photosynthesis"/>
    <property type="evidence" value="ECO:0007669"/>
    <property type="project" value="UniProtKB-KW"/>
</dbReference>
<evidence type="ECO:0000256" key="3">
    <source>
        <dbReference type="ARBA" id="ARBA00022989"/>
    </source>
</evidence>
<dbReference type="GeneID" id="40868867"/>
<dbReference type="RefSeq" id="YP_009677025.1">
    <property type="nucleotide sequence ID" value="NC_043929.1"/>
</dbReference>
<evidence type="ECO:0000256" key="5">
    <source>
        <dbReference type="ARBA" id="ARBA00023276"/>
    </source>
</evidence>
<dbReference type="EMBL" id="MK561359">
    <property type="protein sequence ID" value="QDH81686.1"/>
    <property type="molecule type" value="Genomic_DNA"/>
</dbReference>
<keyword evidence="2" id="KW-0812">Transmembrane</keyword>
<sequence length="39" mass="4179">MTSSLSSFLLSLAAGLFIVIVPISAALIWVSTNDQLERN</sequence>
<keyword evidence="5" id="KW-0604">Photosystem II</keyword>
<keyword evidence="6" id="KW-0150">Chloroplast</keyword>